<dbReference type="EnsemblPlants" id="Kaladp0208s0024.1.v1.1">
    <property type="protein sequence ID" value="Kaladp0208s0024.1.v1.1.CDS.1"/>
    <property type="gene ID" value="Kaladp0208s0024.v1.1"/>
</dbReference>
<dbReference type="AlphaFoldDB" id="A0A7N0V9R0"/>
<dbReference type="Gramene" id="Kaladp0208s0024.1.v1.1">
    <property type="protein sequence ID" value="Kaladp0208s0024.1.v1.1.CDS.1"/>
    <property type="gene ID" value="Kaladp0208s0024.v1.1"/>
</dbReference>
<evidence type="ECO:0000313" key="2">
    <source>
        <dbReference type="Proteomes" id="UP000594263"/>
    </source>
</evidence>
<keyword evidence="2" id="KW-1185">Reference proteome</keyword>
<protein>
    <submittedName>
        <fullName evidence="1">Uncharacterized protein</fullName>
    </submittedName>
</protein>
<sequence length="52" mass="5931">MNKESLSEWQLALWPQDHGFFTFCSLSSITSADSIEISDLELFHFDACSCEL</sequence>
<dbReference type="Proteomes" id="UP000594263">
    <property type="component" value="Unplaced"/>
</dbReference>
<evidence type="ECO:0000313" key="1">
    <source>
        <dbReference type="EnsemblPlants" id="Kaladp0208s0024.1.v1.1.CDS.1"/>
    </source>
</evidence>
<reference evidence="1" key="1">
    <citation type="submission" date="2021-01" db="UniProtKB">
        <authorList>
            <consortium name="EnsemblPlants"/>
        </authorList>
    </citation>
    <scope>IDENTIFICATION</scope>
</reference>
<proteinExistence type="predicted"/>
<organism evidence="1 2">
    <name type="scientific">Kalanchoe fedtschenkoi</name>
    <name type="common">Lavender scallops</name>
    <name type="synonym">South American air plant</name>
    <dbReference type="NCBI Taxonomy" id="63787"/>
    <lineage>
        <taxon>Eukaryota</taxon>
        <taxon>Viridiplantae</taxon>
        <taxon>Streptophyta</taxon>
        <taxon>Embryophyta</taxon>
        <taxon>Tracheophyta</taxon>
        <taxon>Spermatophyta</taxon>
        <taxon>Magnoliopsida</taxon>
        <taxon>eudicotyledons</taxon>
        <taxon>Gunneridae</taxon>
        <taxon>Pentapetalae</taxon>
        <taxon>Saxifragales</taxon>
        <taxon>Crassulaceae</taxon>
        <taxon>Kalanchoe</taxon>
    </lineage>
</organism>
<accession>A0A7N0V9R0</accession>
<name>A0A7N0V9R0_KALFE</name>